<comment type="caution">
    <text evidence="1">The sequence shown here is derived from an EMBL/GenBank/DDBJ whole genome shotgun (WGS) entry which is preliminary data.</text>
</comment>
<dbReference type="Proteomes" id="UP000814140">
    <property type="component" value="Unassembled WGS sequence"/>
</dbReference>
<keyword evidence="2" id="KW-1185">Reference proteome</keyword>
<accession>A0ACB8T6P5</accession>
<organism evidence="1 2">
    <name type="scientific">Artomyces pyxidatus</name>
    <dbReference type="NCBI Taxonomy" id="48021"/>
    <lineage>
        <taxon>Eukaryota</taxon>
        <taxon>Fungi</taxon>
        <taxon>Dikarya</taxon>
        <taxon>Basidiomycota</taxon>
        <taxon>Agaricomycotina</taxon>
        <taxon>Agaricomycetes</taxon>
        <taxon>Russulales</taxon>
        <taxon>Auriscalpiaceae</taxon>
        <taxon>Artomyces</taxon>
    </lineage>
</organism>
<dbReference type="EMBL" id="MU277198">
    <property type="protein sequence ID" value="KAI0064539.1"/>
    <property type="molecule type" value="Genomic_DNA"/>
</dbReference>
<reference evidence="1" key="1">
    <citation type="submission" date="2021-03" db="EMBL/GenBank/DDBJ databases">
        <authorList>
            <consortium name="DOE Joint Genome Institute"/>
            <person name="Ahrendt S."/>
            <person name="Looney B.P."/>
            <person name="Miyauchi S."/>
            <person name="Morin E."/>
            <person name="Drula E."/>
            <person name="Courty P.E."/>
            <person name="Chicoki N."/>
            <person name="Fauchery L."/>
            <person name="Kohler A."/>
            <person name="Kuo A."/>
            <person name="Labutti K."/>
            <person name="Pangilinan J."/>
            <person name="Lipzen A."/>
            <person name="Riley R."/>
            <person name="Andreopoulos W."/>
            <person name="He G."/>
            <person name="Johnson J."/>
            <person name="Barry K.W."/>
            <person name="Grigoriev I.V."/>
            <person name="Nagy L."/>
            <person name="Hibbett D."/>
            <person name="Henrissat B."/>
            <person name="Matheny P.B."/>
            <person name="Labbe J."/>
            <person name="Martin F."/>
        </authorList>
    </citation>
    <scope>NUCLEOTIDE SEQUENCE</scope>
    <source>
        <strain evidence="1">HHB10654</strain>
    </source>
</reference>
<protein>
    <submittedName>
        <fullName evidence="1">Uncharacterized protein</fullName>
    </submittedName>
</protein>
<reference evidence="1" key="2">
    <citation type="journal article" date="2022" name="New Phytol.">
        <title>Evolutionary transition to the ectomycorrhizal habit in the genomes of a hyperdiverse lineage of mushroom-forming fungi.</title>
        <authorList>
            <person name="Looney B."/>
            <person name="Miyauchi S."/>
            <person name="Morin E."/>
            <person name="Drula E."/>
            <person name="Courty P.E."/>
            <person name="Kohler A."/>
            <person name="Kuo A."/>
            <person name="LaButti K."/>
            <person name="Pangilinan J."/>
            <person name="Lipzen A."/>
            <person name="Riley R."/>
            <person name="Andreopoulos W."/>
            <person name="He G."/>
            <person name="Johnson J."/>
            <person name="Nolan M."/>
            <person name="Tritt A."/>
            <person name="Barry K.W."/>
            <person name="Grigoriev I.V."/>
            <person name="Nagy L.G."/>
            <person name="Hibbett D."/>
            <person name="Henrissat B."/>
            <person name="Matheny P.B."/>
            <person name="Labbe J."/>
            <person name="Martin F.M."/>
        </authorList>
    </citation>
    <scope>NUCLEOTIDE SEQUENCE</scope>
    <source>
        <strain evidence="1">HHB10654</strain>
    </source>
</reference>
<evidence type="ECO:0000313" key="2">
    <source>
        <dbReference type="Proteomes" id="UP000814140"/>
    </source>
</evidence>
<evidence type="ECO:0000313" key="1">
    <source>
        <dbReference type="EMBL" id="KAI0064539.1"/>
    </source>
</evidence>
<proteinExistence type="predicted"/>
<name>A0ACB8T6P5_9AGAM</name>
<gene>
    <name evidence="1" type="ORF">BV25DRAFT_1881811</name>
</gene>
<sequence length="456" mass="50712">MSSFQLSSLPTYSTASSSRLQSLYADISRQKHSNPTSYQSNVSWWRTTLEEIVSKGWQQHTTDKLVLHADQSLPESLRYEGTGKPLCLGTVIAELASTRALIPLTQFLSTAQSVYDPGWLPYRIASYVIGKPLWWALQQLSIVESDEGGHEGDAERWKRVKGDYVVLDLVERAAEHVLAKQRSQAASLADTLYNFDAFRTEFADSALPDVVLSDVDLRVLVKYLERDKRVIVSEKEVIKFVESNLSEPSEITAVDHGVLELKTAVAGLQSQVDNITSKIESCTEKASAALRQKHKDLALSYVRSRKQLQDLLRQRLGSLENLQSTLMSVEAAANDIQIMSTYKSSTTTLRTLLAHPSLQRETVEQTLDALASASADAREVDDAIRVGGELAIADAGLEMGDDELEAELAALVAEGEAEQREKQDAERVRRIQEERDREPRREDVAIPGRQAVMEAI</sequence>